<protein>
    <submittedName>
        <fullName evidence="1">Uncharacterized protein</fullName>
    </submittedName>
</protein>
<dbReference type="RefSeq" id="WP_101315158.1">
    <property type="nucleotide sequence ID" value="NZ_CAWNSS010000001.1"/>
</dbReference>
<accession>A0A2N3J8Q6</accession>
<dbReference type="EMBL" id="LJZX01000001">
    <property type="protein sequence ID" value="PKQ82962.1"/>
    <property type="molecule type" value="Genomic_DNA"/>
</dbReference>
<dbReference type="Proteomes" id="UP000233526">
    <property type="component" value="Unassembled WGS sequence"/>
</dbReference>
<proteinExistence type="predicted"/>
<evidence type="ECO:0000313" key="1">
    <source>
        <dbReference type="EMBL" id="PKQ82962.1"/>
    </source>
</evidence>
<reference evidence="1 2" key="1">
    <citation type="journal article" date="2017" name="Front. Microbiol.">
        <title>Strong Genomic and Phenotypic Heterogeneity in the Aeromonas sobria Species Complex.</title>
        <authorList>
            <person name="Gauthier J."/>
            <person name="Vincent A.T."/>
            <person name="Charette S.J."/>
            <person name="Derome N."/>
        </authorList>
    </citation>
    <scope>NUCLEOTIDE SEQUENCE [LARGE SCALE GENOMIC DNA]</scope>
    <source>
        <strain evidence="1 2">JF2635</strain>
    </source>
</reference>
<name>A0A2N3J8Q6_AERSO</name>
<gene>
    <name evidence="1" type="ORF">AOX56_00115</name>
</gene>
<sequence length="249" mass="26478">MSFIDKGLLLAGDVYIADINNGVKGPLIGPINVNEITVTPPTTEEKSRISKKRSTFGQALDSVQLPKDPAKLSIKWDSMTKQLLADAIAGKQVAFTQTETPVVDELVTFSKEGWVELATAFIKPGSISVKLSAGGTALVLDTDYKVSGNMVMAISDQAAAACKVGYTKAAVSGTTYTGTTETLKPRYFLIDGENLASPGQRVRVTIDQAMLAAQGALALMSGEFMEGELEGSLVTQPGKTEPYRIEILN</sequence>
<comment type="caution">
    <text evidence="1">The sequence shown here is derived from an EMBL/GenBank/DDBJ whole genome shotgun (WGS) entry which is preliminary data.</text>
</comment>
<organism evidence="1 2">
    <name type="scientific">Aeromonas sobria</name>
    <dbReference type="NCBI Taxonomy" id="646"/>
    <lineage>
        <taxon>Bacteria</taxon>
        <taxon>Pseudomonadati</taxon>
        <taxon>Pseudomonadota</taxon>
        <taxon>Gammaproteobacteria</taxon>
        <taxon>Aeromonadales</taxon>
        <taxon>Aeromonadaceae</taxon>
        <taxon>Aeromonas</taxon>
    </lineage>
</organism>
<evidence type="ECO:0000313" key="2">
    <source>
        <dbReference type="Proteomes" id="UP000233526"/>
    </source>
</evidence>
<dbReference type="AlphaFoldDB" id="A0A2N3J8Q6"/>